<evidence type="ECO:0000259" key="2">
    <source>
        <dbReference type="PROSITE" id="PS00028"/>
    </source>
</evidence>
<feature type="domain" description="EGF-like" evidence="1">
    <location>
        <begin position="75"/>
        <end position="86"/>
    </location>
</feature>
<sequence>MTKYRMVRETRNRQTCRMLGSRKHTFCWYEVYYVNVRRSFRTCKVGYASSQCNIQKCSRNIDCYPGICNKASMKCSCSSEFDGPNCQNSVEHNQTLTFIMRGKTGGFKDIRNQDTAGTYENREMFGQESLRKAYVIFDLEAPFHCTEGITGYLCEHENTKPVEFDLDITSNPDISVAFPGWFDADSGIRGFTYDVYLLEVNSNGRLQNVSTPVLSKICISNFTLPHPGMYAVVAGVHDLANNTKYTRGLILYSNPNDKIEKTDIPLAVYPGPGNNTVDGAFWISDLSSPVTLQWGKHFTNKFIANNNYGSPVAPLPHQFLESNGNVSSKGVTNIDGITKFSFSVIDELQLPLTLPQTWTPLTPLEEKLTLSALTSRDTGNNYTIHMKVEDLAGNVFTDHIYIRVDNTPPNVKNISANFTKSVKKEERGFYSSVDISASDFDGGLHFIGFTLYDILNPSDPKQIITGTQPIKKTNQNPDVCQSEEKCVCTTEKECYDNPLKLYLNNCWFVEYVDVPIRIDISVNNKAQLPSNITYQVGLCMCVCTLICFQTYTTYTYVYMHIKCIHNLNNK</sequence>
<dbReference type="InterPro" id="IPR000742">
    <property type="entry name" value="EGF"/>
</dbReference>
<dbReference type="PROSITE" id="PS00028">
    <property type="entry name" value="ZINC_FINGER_C2H2_1"/>
    <property type="match status" value="1"/>
</dbReference>
<dbReference type="PROSITE" id="PS00022">
    <property type="entry name" value="EGF_1"/>
    <property type="match status" value="1"/>
</dbReference>
<feature type="domain" description="C2H2-type" evidence="2">
    <location>
        <begin position="543"/>
        <end position="565"/>
    </location>
</feature>
<protein>
    <recommendedName>
        <fullName evidence="5">EGF-like domain-containing protein</fullName>
    </recommendedName>
</protein>
<evidence type="ECO:0000259" key="1">
    <source>
        <dbReference type="PROSITE" id="PS00022"/>
    </source>
</evidence>
<dbReference type="InterPro" id="IPR013087">
    <property type="entry name" value="Znf_C2H2_type"/>
</dbReference>
<reference evidence="3" key="1">
    <citation type="journal article" date="2023" name="Mol. Biol. Evol.">
        <title>Third-Generation Sequencing Reveals the Adaptive Role of the Epigenome in Three Deep-Sea Polychaetes.</title>
        <authorList>
            <person name="Perez M."/>
            <person name="Aroh O."/>
            <person name="Sun Y."/>
            <person name="Lan Y."/>
            <person name="Juniper S.K."/>
            <person name="Young C.R."/>
            <person name="Angers B."/>
            <person name="Qian P.Y."/>
        </authorList>
    </citation>
    <scope>NUCLEOTIDE SEQUENCE</scope>
    <source>
        <strain evidence="3">P08H-3</strain>
    </source>
</reference>
<dbReference type="Proteomes" id="UP001208570">
    <property type="component" value="Unassembled WGS sequence"/>
</dbReference>
<gene>
    <name evidence="3" type="ORF">LSH36_138g09005</name>
</gene>
<evidence type="ECO:0008006" key="5">
    <source>
        <dbReference type="Google" id="ProtNLM"/>
    </source>
</evidence>
<keyword evidence="4" id="KW-1185">Reference proteome</keyword>
<dbReference type="EMBL" id="JAODUP010000138">
    <property type="protein sequence ID" value="KAK2160206.1"/>
    <property type="molecule type" value="Genomic_DNA"/>
</dbReference>
<organism evidence="3 4">
    <name type="scientific">Paralvinella palmiformis</name>
    <dbReference type="NCBI Taxonomy" id="53620"/>
    <lineage>
        <taxon>Eukaryota</taxon>
        <taxon>Metazoa</taxon>
        <taxon>Spiralia</taxon>
        <taxon>Lophotrochozoa</taxon>
        <taxon>Annelida</taxon>
        <taxon>Polychaeta</taxon>
        <taxon>Sedentaria</taxon>
        <taxon>Canalipalpata</taxon>
        <taxon>Terebellida</taxon>
        <taxon>Terebelliformia</taxon>
        <taxon>Alvinellidae</taxon>
        <taxon>Paralvinella</taxon>
    </lineage>
</organism>
<evidence type="ECO:0000313" key="3">
    <source>
        <dbReference type="EMBL" id="KAK2160206.1"/>
    </source>
</evidence>
<evidence type="ECO:0000313" key="4">
    <source>
        <dbReference type="Proteomes" id="UP001208570"/>
    </source>
</evidence>
<accession>A0AAD9JWM6</accession>
<proteinExistence type="predicted"/>
<name>A0AAD9JWM6_9ANNE</name>
<comment type="caution">
    <text evidence="3">The sequence shown here is derived from an EMBL/GenBank/DDBJ whole genome shotgun (WGS) entry which is preliminary data.</text>
</comment>
<dbReference type="AlphaFoldDB" id="A0AAD9JWM6"/>